<keyword evidence="2" id="KW-1185">Reference proteome</keyword>
<name>A0AAV7W1Z5_PLEWA</name>
<dbReference type="Proteomes" id="UP001066276">
    <property type="component" value="Chromosome 1_2"/>
</dbReference>
<gene>
    <name evidence="1" type="ORF">NDU88_002481</name>
</gene>
<dbReference type="EMBL" id="JANPWB010000002">
    <property type="protein sequence ID" value="KAJ1207089.1"/>
    <property type="molecule type" value="Genomic_DNA"/>
</dbReference>
<reference evidence="1" key="1">
    <citation type="journal article" date="2022" name="bioRxiv">
        <title>Sequencing and chromosome-scale assembly of the giantPleurodeles waltlgenome.</title>
        <authorList>
            <person name="Brown T."/>
            <person name="Elewa A."/>
            <person name="Iarovenko S."/>
            <person name="Subramanian E."/>
            <person name="Araus A.J."/>
            <person name="Petzold A."/>
            <person name="Susuki M."/>
            <person name="Suzuki K.-i.T."/>
            <person name="Hayashi T."/>
            <person name="Toyoda A."/>
            <person name="Oliveira C."/>
            <person name="Osipova E."/>
            <person name="Leigh N.D."/>
            <person name="Simon A."/>
            <person name="Yun M.H."/>
        </authorList>
    </citation>
    <scope>NUCLEOTIDE SEQUENCE</scope>
    <source>
        <strain evidence="1">20211129_DDA</strain>
        <tissue evidence="1">Liver</tissue>
    </source>
</reference>
<comment type="caution">
    <text evidence="1">The sequence shown here is derived from an EMBL/GenBank/DDBJ whole genome shotgun (WGS) entry which is preliminary data.</text>
</comment>
<sequence>MFPCLSSARVFWIAPRGPLLVSPRGRIGGFIGPQAPLELKCGCQQLGLAGGATLVLHSAARPRGKAPCSLVGRGRMIAPVAVLRQAAGGVRVW</sequence>
<proteinExistence type="predicted"/>
<accession>A0AAV7W1Z5</accession>
<organism evidence="1 2">
    <name type="scientific">Pleurodeles waltl</name>
    <name type="common">Iberian ribbed newt</name>
    <dbReference type="NCBI Taxonomy" id="8319"/>
    <lineage>
        <taxon>Eukaryota</taxon>
        <taxon>Metazoa</taxon>
        <taxon>Chordata</taxon>
        <taxon>Craniata</taxon>
        <taxon>Vertebrata</taxon>
        <taxon>Euteleostomi</taxon>
        <taxon>Amphibia</taxon>
        <taxon>Batrachia</taxon>
        <taxon>Caudata</taxon>
        <taxon>Salamandroidea</taxon>
        <taxon>Salamandridae</taxon>
        <taxon>Pleurodelinae</taxon>
        <taxon>Pleurodeles</taxon>
    </lineage>
</organism>
<evidence type="ECO:0000313" key="2">
    <source>
        <dbReference type="Proteomes" id="UP001066276"/>
    </source>
</evidence>
<evidence type="ECO:0000313" key="1">
    <source>
        <dbReference type="EMBL" id="KAJ1207089.1"/>
    </source>
</evidence>
<dbReference type="AlphaFoldDB" id="A0AAV7W1Z5"/>
<protein>
    <submittedName>
        <fullName evidence="1">Uncharacterized protein</fullName>
    </submittedName>
</protein>